<name>Z9JKF2_9GAMM</name>
<dbReference type="AlphaFoldDB" id="Z9JKF2"/>
<reference evidence="1 2" key="1">
    <citation type="journal article" date="2014" name="Genome Announc.">
        <title>Draft Genome Sequence of Xylella fastidiosa Pear Leaf Scorch Strain in Taiwan.</title>
        <authorList>
            <person name="Su C.C."/>
            <person name="Deng W.L."/>
            <person name="Jan F.J."/>
            <person name="Chang C.J."/>
            <person name="Huang H."/>
            <person name="Chen J."/>
        </authorList>
    </citation>
    <scope>NUCLEOTIDE SEQUENCE [LARGE SCALE GENOMIC DNA]</scope>
    <source>
        <strain evidence="1 2">PLS229</strain>
    </source>
</reference>
<dbReference type="Proteomes" id="UP000020406">
    <property type="component" value="Unassembled WGS sequence"/>
</dbReference>
<sequence length="50" mass="5729">MLPQRVGAQRRVFAVFTWSDLAKFRMQMISARDTYEGKRGLSVFVSCACI</sequence>
<dbReference type="PATRIC" id="fig|1444770.3.peg.1198"/>
<evidence type="ECO:0000313" key="1">
    <source>
        <dbReference type="EMBL" id="EWS78639.1"/>
    </source>
</evidence>
<evidence type="ECO:0000313" key="2">
    <source>
        <dbReference type="Proteomes" id="UP000020406"/>
    </source>
</evidence>
<protein>
    <submittedName>
        <fullName evidence="1">Uncharacterized protein</fullName>
    </submittedName>
</protein>
<proteinExistence type="predicted"/>
<comment type="caution">
    <text evidence="1">The sequence shown here is derived from an EMBL/GenBank/DDBJ whole genome shotgun (WGS) entry which is preliminary data.</text>
</comment>
<accession>Z9JKF2</accession>
<organism evidence="1 2">
    <name type="scientific">Xylella taiwanensis</name>
    <dbReference type="NCBI Taxonomy" id="1444770"/>
    <lineage>
        <taxon>Bacteria</taxon>
        <taxon>Pseudomonadati</taxon>
        <taxon>Pseudomonadota</taxon>
        <taxon>Gammaproteobacteria</taxon>
        <taxon>Lysobacterales</taxon>
        <taxon>Lysobacteraceae</taxon>
        <taxon>Xylella</taxon>
    </lineage>
</organism>
<dbReference type="EMBL" id="JDSQ01000006">
    <property type="protein sequence ID" value="EWS78639.1"/>
    <property type="molecule type" value="Genomic_DNA"/>
</dbReference>
<gene>
    <name evidence="1" type="ORF">AF72_05000</name>
</gene>